<organism evidence="2 3">
    <name type="scientific">Oleoguttula mirabilis</name>
    <dbReference type="NCBI Taxonomy" id="1507867"/>
    <lineage>
        <taxon>Eukaryota</taxon>
        <taxon>Fungi</taxon>
        <taxon>Dikarya</taxon>
        <taxon>Ascomycota</taxon>
        <taxon>Pezizomycotina</taxon>
        <taxon>Dothideomycetes</taxon>
        <taxon>Dothideomycetidae</taxon>
        <taxon>Mycosphaerellales</taxon>
        <taxon>Teratosphaeriaceae</taxon>
        <taxon>Oleoguttula</taxon>
    </lineage>
</organism>
<evidence type="ECO:0000256" key="1">
    <source>
        <dbReference type="SAM" id="MobiDB-lite"/>
    </source>
</evidence>
<comment type="caution">
    <text evidence="2">The sequence shown here is derived from an EMBL/GenBank/DDBJ whole genome shotgun (WGS) entry which is preliminary data.</text>
</comment>
<feature type="region of interest" description="Disordered" evidence="1">
    <location>
        <begin position="132"/>
        <end position="159"/>
    </location>
</feature>
<feature type="compositionally biased region" description="Basic and acidic residues" evidence="1">
    <location>
        <begin position="178"/>
        <end position="188"/>
    </location>
</feature>
<accession>A0AAV9JRV1</accession>
<feature type="region of interest" description="Disordered" evidence="1">
    <location>
        <begin position="171"/>
        <end position="217"/>
    </location>
</feature>
<reference evidence="2 3" key="1">
    <citation type="submission" date="2021-11" db="EMBL/GenBank/DDBJ databases">
        <title>Black yeast isolated from Biological Soil Crust.</title>
        <authorList>
            <person name="Kurbessoian T."/>
        </authorList>
    </citation>
    <scope>NUCLEOTIDE SEQUENCE [LARGE SCALE GENOMIC DNA]</scope>
    <source>
        <strain evidence="2 3">CCFEE 5522</strain>
    </source>
</reference>
<gene>
    <name evidence="2" type="ORF">LTR36_000672</name>
</gene>
<feature type="region of interest" description="Disordered" evidence="1">
    <location>
        <begin position="79"/>
        <end position="114"/>
    </location>
</feature>
<dbReference type="Proteomes" id="UP001324427">
    <property type="component" value="Unassembled WGS sequence"/>
</dbReference>
<dbReference type="EMBL" id="JAVFHQ010000010">
    <property type="protein sequence ID" value="KAK4547714.1"/>
    <property type="molecule type" value="Genomic_DNA"/>
</dbReference>
<feature type="compositionally biased region" description="Polar residues" evidence="1">
    <location>
        <begin position="79"/>
        <end position="102"/>
    </location>
</feature>
<feature type="region of interest" description="Disordered" evidence="1">
    <location>
        <begin position="231"/>
        <end position="266"/>
    </location>
</feature>
<evidence type="ECO:0000313" key="2">
    <source>
        <dbReference type="EMBL" id="KAK4547714.1"/>
    </source>
</evidence>
<name>A0AAV9JRV1_9PEZI</name>
<sequence length="297" mass="32052">MCFSDSSRTTISASNADEDTAMCGMTSLKRCVAHIKAGFIIPKRQEKWSLDTNPATVGQQSGSEKALGTSFIGGDKLLRTNNTTQAGGSPQPTELAQKNDSAVSGLGELSSERDEQFRRQIAQAWQRGRDAGWGILPGDEEDWDLSITPPTPTLRRGDNDIESFVSFDNLSDMVPGARSHDDVRHEAETASQSSGAVPEDWVSLSSGGSESSDESSEEWWSLSSFATHSAQSQPQHISASASDPVKLRGQSSFLRPMGAQSGQLTVRPVMSSVQQLELVVLPSQMTAERRESQSMKA</sequence>
<protein>
    <submittedName>
        <fullName evidence="2">Uncharacterized protein</fullName>
    </submittedName>
</protein>
<proteinExistence type="predicted"/>
<evidence type="ECO:0000313" key="3">
    <source>
        <dbReference type="Proteomes" id="UP001324427"/>
    </source>
</evidence>
<feature type="compositionally biased region" description="Polar residues" evidence="1">
    <location>
        <begin position="231"/>
        <end position="241"/>
    </location>
</feature>
<keyword evidence="3" id="KW-1185">Reference proteome</keyword>
<dbReference type="AlphaFoldDB" id="A0AAV9JRV1"/>